<accession>A0A6A3Q317</accession>
<sequence length="65" mass="7194">MYVIPCAAMTTYWLVVATGSRASWRSGSVMEAARRSCRCRAIMVFRSPSGTGRADACSWLWSRAT</sequence>
<dbReference type="AlphaFoldDB" id="A0A6A3Q317"/>
<evidence type="ECO:0000313" key="2">
    <source>
        <dbReference type="Proteomes" id="UP000441208"/>
    </source>
</evidence>
<comment type="caution">
    <text evidence="1">The sequence shown here is derived from an EMBL/GenBank/DDBJ whole genome shotgun (WGS) entry which is preliminary data.</text>
</comment>
<protein>
    <submittedName>
        <fullName evidence="1">Uncharacterized protein</fullName>
    </submittedName>
</protein>
<proteinExistence type="predicted"/>
<dbReference type="Proteomes" id="UP000441208">
    <property type="component" value="Unassembled WGS sequence"/>
</dbReference>
<reference evidence="1 2" key="1">
    <citation type="submission" date="2018-08" db="EMBL/GenBank/DDBJ databases">
        <title>Genomic investigation of the strawberry pathogen Phytophthora fragariae indicates pathogenicity is determined by transcriptional variation in three key races.</title>
        <authorList>
            <person name="Adams T.M."/>
            <person name="Armitage A.D."/>
            <person name="Sobczyk M.K."/>
            <person name="Bates H.J."/>
            <person name="Dunwell J.M."/>
            <person name="Nellist C.F."/>
            <person name="Harrison R.J."/>
        </authorList>
    </citation>
    <scope>NUCLEOTIDE SEQUENCE [LARGE SCALE GENOMIC DNA]</scope>
    <source>
        <strain evidence="1 2">NOV-71</strain>
    </source>
</reference>
<gene>
    <name evidence="1" type="ORF">PF007_g27839</name>
</gene>
<name>A0A6A3Q317_9STRA</name>
<evidence type="ECO:0000313" key="1">
    <source>
        <dbReference type="EMBL" id="KAE9068039.1"/>
    </source>
</evidence>
<dbReference type="EMBL" id="QXFZ01003613">
    <property type="protein sequence ID" value="KAE9068039.1"/>
    <property type="molecule type" value="Genomic_DNA"/>
</dbReference>
<organism evidence="1 2">
    <name type="scientific">Phytophthora fragariae</name>
    <dbReference type="NCBI Taxonomy" id="53985"/>
    <lineage>
        <taxon>Eukaryota</taxon>
        <taxon>Sar</taxon>
        <taxon>Stramenopiles</taxon>
        <taxon>Oomycota</taxon>
        <taxon>Peronosporomycetes</taxon>
        <taxon>Peronosporales</taxon>
        <taxon>Peronosporaceae</taxon>
        <taxon>Phytophthora</taxon>
    </lineage>
</organism>